<dbReference type="InterPro" id="IPR008656">
    <property type="entry name" value="Inositol_tetrakis-P_1-kinase"/>
</dbReference>
<gene>
    <name evidence="2" type="ORF">LSCM1_05153</name>
</gene>
<feature type="compositionally biased region" description="Polar residues" evidence="1">
    <location>
        <begin position="676"/>
        <end position="687"/>
    </location>
</feature>
<feature type="region of interest" description="Disordered" evidence="1">
    <location>
        <begin position="160"/>
        <end position="196"/>
    </location>
</feature>
<dbReference type="KEGG" id="lmat:92515138"/>
<feature type="region of interest" description="Disordered" evidence="1">
    <location>
        <begin position="56"/>
        <end position="122"/>
    </location>
</feature>
<dbReference type="Proteomes" id="UP000673552">
    <property type="component" value="Unassembled WGS sequence"/>
</dbReference>
<reference evidence="3" key="2">
    <citation type="journal article" date="2021" name="Sci. Data">
        <title>Chromosome-scale genome sequencing, assembly and annotation of six genomes from subfamily Leishmaniinae.</title>
        <authorList>
            <person name="Almutairi H."/>
            <person name="Urbaniak M.D."/>
            <person name="Bates M.D."/>
            <person name="Jariyapan N."/>
            <person name="Kwakye-Nuako G."/>
            <person name="Thomaz Soccol V."/>
            <person name="Al-Salem W.S."/>
            <person name="Dillon R.J."/>
            <person name="Bates P.A."/>
            <person name="Gatherer D."/>
        </authorList>
    </citation>
    <scope>NUCLEOTIDE SEQUENCE [LARGE SCALE GENOMIC DNA]</scope>
</reference>
<dbReference type="GO" id="GO:0052725">
    <property type="term" value="F:inositol-1,3,4-trisphosphate 6-kinase activity"/>
    <property type="evidence" value="ECO:0007669"/>
    <property type="project" value="InterPro"/>
</dbReference>
<evidence type="ECO:0000313" key="2">
    <source>
        <dbReference type="EMBL" id="KAG5477851.1"/>
    </source>
</evidence>
<dbReference type="GeneID" id="92515138"/>
<reference evidence="3" key="1">
    <citation type="journal article" date="2021" name="Microbiol. Resour. Announc.">
        <title>LGAAP: Leishmaniinae Genome Assembly and Annotation Pipeline.</title>
        <authorList>
            <person name="Almutairi H."/>
            <person name="Urbaniak M.D."/>
            <person name="Bates M.D."/>
            <person name="Jariyapan N."/>
            <person name="Kwakye-Nuako G."/>
            <person name="Thomaz-Soccol V."/>
            <person name="Al-Salem W.S."/>
            <person name="Dillon R.J."/>
            <person name="Bates P.A."/>
            <person name="Gatherer D."/>
        </authorList>
    </citation>
    <scope>NUCLEOTIDE SEQUENCE [LARGE SCALE GENOMIC DNA]</scope>
</reference>
<dbReference type="FunFam" id="3.30.470.20:FF:000136">
    <property type="entry name" value="Uncharacterized protein"/>
    <property type="match status" value="1"/>
</dbReference>
<protein>
    <submittedName>
        <fullName evidence="2">Uncharacterized protein</fullName>
    </submittedName>
</protein>
<feature type="region of interest" description="Disordered" evidence="1">
    <location>
        <begin position="472"/>
        <end position="494"/>
    </location>
</feature>
<feature type="region of interest" description="Disordered" evidence="1">
    <location>
        <begin position="676"/>
        <end position="697"/>
    </location>
</feature>
<feature type="compositionally biased region" description="Basic and acidic residues" evidence="1">
    <location>
        <begin position="179"/>
        <end position="190"/>
    </location>
</feature>
<name>A0A836HH95_9TRYP</name>
<proteinExistence type="predicted"/>
<evidence type="ECO:0000313" key="3">
    <source>
        <dbReference type="Proteomes" id="UP000673552"/>
    </source>
</evidence>
<keyword evidence="3" id="KW-1185">Reference proteome</keyword>
<dbReference type="RefSeq" id="XP_067178489.1">
    <property type="nucleotide sequence ID" value="XM_067322626.1"/>
</dbReference>
<dbReference type="GO" id="GO:0005737">
    <property type="term" value="C:cytoplasm"/>
    <property type="evidence" value="ECO:0007669"/>
    <property type="project" value="TreeGrafter"/>
</dbReference>
<dbReference type="PANTHER" id="PTHR14217:SF1">
    <property type="entry name" value="INOSITOL-TETRAKISPHOSPHATE 1-KINASE"/>
    <property type="match status" value="1"/>
</dbReference>
<dbReference type="OrthoDB" id="245270at2759"/>
<sequence length="697" mass="74146">MSVALSPSPEVSAPPTMRVITVALCASSRKHQQSFDALRRAGELHNERVLQLQQHSVAGQPGPCDTSGGGGGASTAAQQEACTSSISGEPGMGSHPRSRRGSRAPLSNAMAHSGRSRGMAAEPPSRCALNNCLFRFLNLNYDAQRNRMVVCVNREIKGEHPLSTSSNAGPKTKAGRSPPADEHALEDDKVSGAAERSQGALADEVDVVLHKVATFGTSLAIRALEGWCKFAQKRRSRQQRTPLVVIDPLEKVQLLMKRSMLYKLLDNLGDSGQPVALIPRTFMWDPPSRALSRRTGGTIGSSTATPLGIHSFTLMEEKETRANGTATERWWIAKPDEGTGPAFTHHLVIWLTRGADVTVPAAVKAALPAEAHRFILQEFYMYALPVVLKVYCVGSNVKVKVNPTVNLLSHLWEQTRGSTVLDVPVTMDSQDKAFFSTVTSASTARLQPALSSTASDADYGMQSGTWPTMSASKAAAAPLSPTERPQGPSSGSASADQSFIAWESMIAPADKWNAFLAPGTPAHTAISKLAQDLSGYAGIGLSLYGFDLLLVPQYLAHTYQRKGARGIGHTEGATVRYEGVAASLSRAAPRPSGSHGARTLPGVGASAPPSPVSQPFRASDMFDPTSGAPTSLLLDSIPIVIDVNYFPGYKGITEANQHMLELIALKTTHLQGGSSSVAWHADTSTGTGAKKRRCSMM</sequence>
<comment type="caution">
    <text evidence="2">The sequence shown here is derived from an EMBL/GenBank/DDBJ whole genome shotgun (WGS) entry which is preliminary data.</text>
</comment>
<dbReference type="GO" id="GO:0005524">
    <property type="term" value="F:ATP binding"/>
    <property type="evidence" value="ECO:0007669"/>
    <property type="project" value="InterPro"/>
</dbReference>
<dbReference type="AlphaFoldDB" id="A0A836HH95"/>
<dbReference type="EMBL" id="JAFEUZ010000024">
    <property type="protein sequence ID" value="KAG5477851.1"/>
    <property type="molecule type" value="Genomic_DNA"/>
</dbReference>
<accession>A0A836HH95</accession>
<dbReference type="Gene3D" id="3.30.470.20">
    <property type="entry name" value="ATP-grasp fold, B domain"/>
    <property type="match status" value="1"/>
</dbReference>
<dbReference type="GO" id="GO:0047325">
    <property type="term" value="F:inositol-3,4,5,6-tetrakisphosphate 1-kinase activity"/>
    <property type="evidence" value="ECO:0007669"/>
    <property type="project" value="InterPro"/>
</dbReference>
<feature type="compositionally biased region" description="Polar residues" evidence="1">
    <location>
        <begin position="78"/>
        <end position="87"/>
    </location>
</feature>
<evidence type="ECO:0000256" key="1">
    <source>
        <dbReference type="SAM" id="MobiDB-lite"/>
    </source>
</evidence>
<organism evidence="2 3">
    <name type="scientific">Leishmania martiniquensis</name>
    <dbReference type="NCBI Taxonomy" id="1580590"/>
    <lineage>
        <taxon>Eukaryota</taxon>
        <taxon>Discoba</taxon>
        <taxon>Euglenozoa</taxon>
        <taxon>Kinetoplastea</taxon>
        <taxon>Metakinetoplastina</taxon>
        <taxon>Trypanosomatida</taxon>
        <taxon>Trypanosomatidae</taxon>
        <taxon>Leishmaniinae</taxon>
        <taxon>Leishmania</taxon>
    </lineage>
</organism>
<dbReference type="GO" id="GO:0032957">
    <property type="term" value="P:inositol trisphosphate metabolic process"/>
    <property type="evidence" value="ECO:0007669"/>
    <property type="project" value="InterPro"/>
</dbReference>
<dbReference type="PANTHER" id="PTHR14217">
    <property type="entry name" value="INOSITOL-TETRAKISPHOSPHATE 1-KINASE"/>
    <property type="match status" value="1"/>
</dbReference>
<feature type="region of interest" description="Disordered" evidence="1">
    <location>
        <begin position="586"/>
        <end position="614"/>
    </location>
</feature>
<dbReference type="GO" id="GO:0052726">
    <property type="term" value="F:inositol-1,3,4-trisphosphate 5-kinase activity"/>
    <property type="evidence" value="ECO:0007669"/>
    <property type="project" value="InterPro"/>
</dbReference>
<dbReference type="GO" id="GO:0000287">
    <property type="term" value="F:magnesium ion binding"/>
    <property type="evidence" value="ECO:0007669"/>
    <property type="project" value="InterPro"/>
</dbReference>